<dbReference type="Gene3D" id="2.60.40.3710">
    <property type="match status" value="1"/>
</dbReference>
<reference evidence="1 2" key="1">
    <citation type="submission" date="2016-10" db="EMBL/GenBank/DDBJ databases">
        <authorList>
            <person name="de Groot N.N."/>
        </authorList>
    </citation>
    <scope>NUCLEOTIDE SEQUENCE [LARGE SCALE GENOMIC DNA]</scope>
    <source>
        <strain evidence="1 2">CGMCC 4.5506</strain>
    </source>
</reference>
<evidence type="ECO:0000313" key="1">
    <source>
        <dbReference type="EMBL" id="SDC53894.1"/>
    </source>
</evidence>
<name>A0A222VLN0_9PSEU</name>
<organism evidence="1 2">
    <name type="scientific">Prauserella marina</name>
    <dbReference type="NCBI Taxonomy" id="530584"/>
    <lineage>
        <taxon>Bacteria</taxon>
        <taxon>Bacillati</taxon>
        <taxon>Actinomycetota</taxon>
        <taxon>Actinomycetes</taxon>
        <taxon>Pseudonocardiales</taxon>
        <taxon>Pseudonocardiaceae</taxon>
        <taxon>Prauserella</taxon>
    </lineage>
</organism>
<dbReference type="AlphaFoldDB" id="A0A222VLN0"/>
<proteinExistence type="predicted"/>
<sequence>MDDEHVHYRPKDHRQPGTTLTVSAKIYGIDFGDTIYGSTGLTETDRVHDSWVAKTDGNTASMTISTTANR</sequence>
<dbReference type="InterPro" id="IPR041280">
    <property type="entry name" value="Big_10"/>
</dbReference>
<gene>
    <name evidence="1" type="ORF">SAMN05421630_102487</name>
</gene>
<dbReference type="Pfam" id="PF17964">
    <property type="entry name" value="Big_10"/>
    <property type="match status" value="1"/>
</dbReference>
<accession>A0A222VLN0</accession>
<dbReference type="STRING" id="530584.SAMN05421630_102487"/>
<dbReference type="KEGG" id="pmad:BAY61_07400"/>
<dbReference type="EMBL" id="FMZE01000002">
    <property type="protein sequence ID" value="SDC53894.1"/>
    <property type="molecule type" value="Genomic_DNA"/>
</dbReference>
<protein>
    <submittedName>
        <fullName evidence="1">Uncharacterized protein</fullName>
    </submittedName>
</protein>
<dbReference type="Proteomes" id="UP000199494">
    <property type="component" value="Unassembled WGS sequence"/>
</dbReference>
<keyword evidence="2" id="KW-1185">Reference proteome</keyword>
<evidence type="ECO:0000313" key="2">
    <source>
        <dbReference type="Proteomes" id="UP000199494"/>
    </source>
</evidence>